<feature type="chain" id="PRO_5011727537" description="Rieske [2Fe-2S] domain-containing protein" evidence="1">
    <location>
        <begin position="20"/>
        <end position="123"/>
    </location>
</feature>
<evidence type="ECO:0000313" key="2">
    <source>
        <dbReference type="EMBL" id="SFH67855.1"/>
    </source>
</evidence>
<feature type="signal peptide" evidence="1">
    <location>
        <begin position="1"/>
        <end position="19"/>
    </location>
</feature>
<sequence>MHKLFSTCLLLLVIAPAYAGEETKDAKDYVVVIDTQSRYIFKARPTTVLPTKNPKTGKETITRAAYCAQCPGCDRWKDVPLDASPETNPKAFTCPKHGLMTTYGEIPKDLKYIEDLQKKLNKD</sequence>
<dbReference type="RefSeq" id="WP_092047731.1">
    <property type="nucleotide sequence ID" value="NZ_FOQD01000002.1"/>
</dbReference>
<evidence type="ECO:0008006" key="4">
    <source>
        <dbReference type="Google" id="ProtNLM"/>
    </source>
</evidence>
<dbReference type="AlphaFoldDB" id="A0A1I3BZW2"/>
<evidence type="ECO:0000313" key="3">
    <source>
        <dbReference type="Proteomes" id="UP000199518"/>
    </source>
</evidence>
<protein>
    <recommendedName>
        <fullName evidence="4">Rieske [2Fe-2S] domain-containing protein</fullName>
    </recommendedName>
</protein>
<accession>A0A1I3BZW2</accession>
<proteinExistence type="predicted"/>
<dbReference type="EMBL" id="FOQD01000002">
    <property type="protein sequence ID" value="SFH67855.1"/>
    <property type="molecule type" value="Genomic_DNA"/>
</dbReference>
<dbReference type="STRING" id="1576369.SAMN05421753_10222"/>
<gene>
    <name evidence="2" type="ORF">SAMN05421753_10222</name>
</gene>
<organism evidence="2 3">
    <name type="scientific">Planctomicrobium piriforme</name>
    <dbReference type="NCBI Taxonomy" id="1576369"/>
    <lineage>
        <taxon>Bacteria</taxon>
        <taxon>Pseudomonadati</taxon>
        <taxon>Planctomycetota</taxon>
        <taxon>Planctomycetia</taxon>
        <taxon>Planctomycetales</taxon>
        <taxon>Planctomycetaceae</taxon>
        <taxon>Planctomicrobium</taxon>
    </lineage>
</organism>
<keyword evidence="3" id="KW-1185">Reference proteome</keyword>
<reference evidence="3" key="1">
    <citation type="submission" date="2016-10" db="EMBL/GenBank/DDBJ databases">
        <authorList>
            <person name="Varghese N."/>
            <person name="Submissions S."/>
        </authorList>
    </citation>
    <scope>NUCLEOTIDE SEQUENCE [LARGE SCALE GENOMIC DNA]</scope>
    <source>
        <strain evidence="3">DSM 26348</strain>
    </source>
</reference>
<name>A0A1I3BZW2_9PLAN</name>
<evidence type="ECO:0000256" key="1">
    <source>
        <dbReference type="SAM" id="SignalP"/>
    </source>
</evidence>
<dbReference type="Proteomes" id="UP000199518">
    <property type="component" value="Unassembled WGS sequence"/>
</dbReference>
<keyword evidence="1" id="KW-0732">Signal</keyword>